<dbReference type="InterPro" id="IPR017452">
    <property type="entry name" value="GPCR_Rhodpsn_7TM"/>
</dbReference>
<evidence type="ECO:0000256" key="4">
    <source>
        <dbReference type="ARBA" id="ARBA00023136"/>
    </source>
</evidence>
<feature type="transmembrane region" description="Helical" evidence="5">
    <location>
        <begin position="104"/>
        <end position="127"/>
    </location>
</feature>
<dbReference type="AlphaFoldDB" id="A0A6V7VJK1"/>
<comment type="caution">
    <text evidence="7">The sequence shown here is derived from an EMBL/GenBank/DDBJ whole genome shotgun (WGS) entry which is preliminary data.</text>
</comment>
<evidence type="ECO:0000256" key="5">
    <source>
        <dbReference type="SAM" id="Phobius"/>
    </source>
</evidence>
<protein>
    <recommendedName>
        <fullName evidence="6">G-protein coupled receptors family 1 profile domain-containing protein</fullName>
    </recommendedName>
</protein>
<dbReference type="PROSITE" id="PS50262">
    <property type="entry name" value="G_PROTEIN_RECEP_F1_2"/>
    <property type="match status" value="1"/>
</dbReference>
<keyword evidence="2 5" id="KW-0812">Transmembrane</keyword>
<comment type="subcellular location">
    <subcellularLocation>
        <location evidence="1">Membrane</location>
    </subcellularLocation>
</comment>
<evidence type="ECO:0000256" key="3">
    <source>
        <dbReference type="ARBA" id="ARBA00022989"/>
    </source>
</evidence>
<gene>
    <name evidence="7" type="ORF">MENT_LOCUS26037</name>
</gene>
<dbReference type="GO" id="GO:0016020">
    <property type="term" value="C:membrane"/>
    <property type="evidence" value="ECO:0007669"/>
    <property type="project" value="UniProtKB-SubCell"/>
</dbReference>
<keyword evidence="4 5" id="KW-0472">Membrane</keyword>
<dbReference type="SUPFAM" id="SSF81321">
    <property type="entry name" value="Family A G protein-coupled receptor-like"/>
    <property type="match status" value="1"/>
</dbReference>
<keyword evidence="3 5" id="KW-1133">Transmembrane helix</keyword>
<reference evidence="7 8" key="1">
    <citation type="submission" date="2020-08" db="EMBL/GenBank/DDBJ databases">
        <authorList>
            <person name="Koutsovoulos G."/>
            <person name="Danchin GJ E."/>
        </authorList>
    </citation>
    <scope>NUCLEOTIDE SEQUENCE [LARGE SCALE GENOMIC DNA]</scope>
</reference>
<name>A0A6V7VJK1_MELEN</name>
<evidence type="ECO:0000313" key="7">
    <source>
        <dbReference type="EMBL" id="CAD2174381.1"/>
    </source>
</evidence>
<dbReference type="Pfam" id="PF10320">
    <property type="entry name" value="7TM_GPCR_Srsx"/>
    <property type="match status" value="1"/>
</dbReference>
<feature type="transmembrane region" description="Helical" evidence="5">
    <location>
        <begin position="25"/>
        <end position="46"/>
    </location>
</feature>
<organism evidence="7 8">
    <name type="scientific">Meloidogyne enterolobii</name>
    <name type="common">Root-knot nematode worm</name>
    <name type="synonym">Meloidogyne mayaguensis</name>
    <dbReference type="NCBI Taxonomy" id="390850"/>
    <lineage>
        <taxon>Eukaryota</taxon>
        <taxon>Metazoa</taxon>
        <taxon>Ecdysozoa</taxon>
        <taxon>Nematoda</taxon>
        <taxon>Chromadorea</taxon>
        <taxon>Rhabditida</taxon>
        <taxon>Tylenchina</taxon>
        <taxon>Tylenchomorpha</taxon>
        <taxon>Tylenchoidea</taxon>
        <taxon>Meloidogynidae</taxon>
        <taxon>Meloidogyninae</taxon>
        <taxon>Meloidogyne</taxon>
    </lineage>
</organism>
<feature type="domain" description="G-protein coupled receptors family 1 profile" evidence="6">
    <location>
        <begin position="1"/>
        <end position="237"/>
    </location>
</feature>
<sequence>MNTSICYIIIKYRNKYSSLKSNTSVMLFIYSFNEILCNIVEFIYLVTAASGMNYIPSWAVNAVIFYSYAAYLTSHLILVLLSFDRLIAICMPIIYNNIKLKHYLSVQLSIILIFNLIIFCICTLPAWSYSNLKLTGHPLDFILLASIIYNTVFIPLTLIIIAIFIYIIILILAKFSTGFYENNCVCLLHFLFFSLGLGASNFGQKKTLTVRFDKIEARKNREKENPTLFLLPFFIFS</sequence>
<evidence type="ECO:0000313" key="8">
    <source>
        <dbReference type="Proteomes" id="UP000580250"/>
    </source>
</evidence>
<proteinExistence type="predicted"/>
<dbReference type="InterPro" id="IPR019424">
    <property type="entry name" value="7TM_GPCR_Srsx"/>
</dbReference>
<evidence type="ECO:0000256" key="1">
    <source>
        <dbReference type="ARBA" id="ARBA00004370"/>
    </source>
</evidence>
<evidence type="ECO:0000259" key="6">
    <source>
        <dbReference type="PROSITE" id="PS50262"/>
    </source>
</evidence>
<dbReference type="Gene3D" id="1.20.1070.10">
    <property type="entry name" value="Rhodopsin 7-helix transmembrane proteins"/>
    <property type="match status" value="1"/>
</dbReference>
<dbReference type="Proteomes" id="UP000580250">
    <property type="component" value="Unassembled WGS sequence"/>
</dbReference>
<evidence type="ECO:0000256" key="2">
    <source>
        <dbReference type="ARBA" id="ARBA00022692"/>
    </source>
</evidence>
<feature type="transmembrane region" description="Helical" evidence="5">
    <location>
        <begin position="147"/>
        <end position="172"/>
    </location>
</feature>
<accession>A0A6V7VJK1</accession>
<feature type="transmembrane region" description="Helical" evidence="5">
    <location>
        <begin position="184"/>
        <end position="203"/>
    </location>
</feature>
<dbReference type="OrthoDB" id="6147321at2759"/>
<dbReference type="EMBL" id="CAJEWN010000234">
    <property type="protein sequence ID" value="CAD2174381.1"/>
    <property type="molecule type" value="Genomic_DNA"/>
</dbReference>
<feature type="transmembrane region" description="Helical" evidence="5">
    <location>
        <begin position="58"/>
        <end position="83"/>
    </location>
</feature>